<dbReference type="InterPro" id="IPR037523">
    <property type="entry name" value="VOC_core"/>
</dbReference>
<protein>
    <submittedName>
        <fullName evidence="2">Glyoxalase_4 domain-containing protein</fullName>
    </submittedName>
</protein>
<dbReference type="AlphaFoldDB" id="A0A1A7BDS0"/>
<dbReference type="EMBL" id="LZYB01000004">
    <property type="protein sequence ID" value="OBV10629.1"/>
    <property type="molecule type" value="Genomic_DNA"/>
</dbReference>
<reference evidence="2 3" key="1">
    <citation type="submission" date="2016-06" db="EMBL/GenBank/DDBJ databases">
        <title>Genome sequence of Porphyrobacter dokdonensis DSW-74.</title>
        <authorList>
            <person name="Kim J.F."/>
            <person name="Song J.Y."/>
        </authorList>
    </citation>
    <scope>NUCLEOTIDE SEQUENCE [LARGE SCALE GENOMIC DNA]</scope>
    <source>
        <strain evidence="2 3">DSW-74</strain>
    </source>
</reference>
<dbReference type="PROSITE" id="PS51819">
    <property type="entry name" value="VOC"/>
    <property type="match status" value="1"/>
</dbReference>
<dbReference type="Pfam" id="PF13669">
    <property type="entry name" value="Glyoxalase_4"/>
    <property type="match status" value="1"/>
</dbReference>
<accession>A0A1A7BDS0</accession>
<comment type="caution">
    <text evidence="2">The sequence shown here is derived from an EMBL/GenBank/DDBJ whole genome shotgun (WGS) entry which is preliminary data.</text>
</comment>
<dbReference type="STRING" id="1300349.I603_1842"/>
<feature type="domain" description="VOC" evidence="1">
    <location>
        <begin position="14"/>
        <end position="155"/>
    </location>
</feature>
<dbReference type="InterPro" id="IPR029068">
    <property type="entry name" value="Glyas_Bleomycin-R_OHBP_Dase"/>
</dbReference>
<dbReference type="Gene3D" id="3.10.180.10">
    <property type="entry name" value="2,3-Dihydroxybiphenyl 1,2-Dioxygenase, domain 1"/>
    <property type="match status" value="1"/>
</dbReference>
<evidence type="ECO:0000259" key="1">
    <source>
        <dbReference type="PROSITE" id="PS51819"/>
    </source>
</evidence>
<dbReference type="PATRIC" id="fig|1300349.4.peg.1834"/>
<evidence type="ECO:0000313" key="3">
    <source>
        <dbReference type="Proteomes" id="UP000092484"/>
    </source>
</evidence>
<evidence type="ECO:0000313" key="2">
    <source>
        <dbReference type="EMBL" id="OBV10629.1"/>
    </source>
</evidence>
<organism evidence="2 3">
    <name type="scientific">Erythrobacter dokdonensis DSW-74</name>
    <dbReference type="NCBI Taxonomy" id="1300349"/>
    <lineage>
        <taxon>Bacteria</taxon>
        <taxon>Pseudomonadati</taxon>
        <taxon>Pseudomonadota</taxon>
        <taxon>Alphaproteobacteria</taxon>
        <taxon>Sphingomonadales</taxon>
        <taxon>Erythrobacteraceae</taxon>
        <taxon>Erythrobacter/Porphyrobacter group</taxon>
        <taxon>Erythrobacter</taxon>
    </lineage>
</organism>
<dbReference type="Proteomes" id="UP000092484">
    <property type="component" value="Unassembled WGS sequence"/>
</dbReference>
<proteinExistence type="predicted"/>
<name>A0A1A7BDS0_9SPHN</name>
<gene>
    <name evidence="2" type="ORF">I603_1842</name>
</gene>
<keyword evidence="3" id="KW-1185">Reference proteome</keyword>
<dbReference type="SUPFAM" id="SSF54593">
    <property type="entry name" value="Glyoxalase/Bleomycin resistance protein/Dihydroxybiphenyl dioxygenase"/>
    <property type="match status" value="1"/>
</dbReference>
<sequence>MGGERPGSELNRLPVRQLAYKVESLEAAAQAHHRQFGSGPFFVLRHVALSSSHHRGVERMFDHSSAYGQWGSVMVELVVQHNPEDSALHDMFPYGSGQEGLHHAALFVDDLQAAIARFDAEGAPLAQLSVTATGTAFAFVDTRARLGHMLELYEPTQQLTGFYDFVADAAKGWDGRDLLRELG</sequence>